<dbReference type="Proteomes" id="UP001596170">
    <property type="component" value="Unassembled WGS sequence"/>
</dbReference>
<dbReference type="InterPro" id="IPR038734">
    <property type="entry name" value="YhaN_AAA"/>
</dbReference>
<dbReference type="SUPFAM" id="SSF52540">
    <property type="entry name" value="P-loop containing nucleoside triphosphate hydrolases"/>
    <property type="match status" value="1"/>
</dbReference>
<feature type="domain" description="YhaN AAA" evidence="3">
    <location>
        <begin position="1"/>
        <end position="206"/>
    </location>
</feature>
<accession>A0ABW1L6Q2</accession>
<evidence type="ECO:0000313" key="5">
    <source>
        <dbReference type="Proteomes" id="UP001596170"/>
    </source>
</evidence>
<feature type="coiled-coil region" evidence="1">
    <location>
        <begin position="748"/>
        <end position="775"/>
    </location>
</feature>
<reference evidence="5" key="1">
    <citation type="journal article" date="2019" name="Int. J. Syst. Evol. Microbiol.">
        <title>The Global Catalogue of Microorganisms (GCM) 10K type strain sequencing project: providing services to taxonomists for standard genome sequencing and annotation.</title>
        <authorList>
            <consortium name="The Broad Institute Genomics Platform"/>
            <consortium name="The Broad Institute Genome Sequencing Center for Infectious Disease"/>
            <person name="Wu L."/>
            <person name="Ma J."/>
        </authorList>
    </citation>
    <scope>NUCLEOTIDE SEQUENCE [LARGE SCALE GENOMIC DNA]</scope>
    <source>
        <strain evidence="5">CCUG 54527</strain>
    </source>
</reference>
<sequence length="964" mass="111881">MHIQKLVIFGFGQHEDITIALKDGINVFFGLNEAGKTTIQQFLLSVLFGFPLRNQGLLRYEPKGGGRHGGQVHMVHPEFGKVVIERVKGKSAGDVTVYFEDGTRGEEDALKKVLYRYDRVSFESIFSFSIHQLQNFDKMTEEELSRTLLASGTTGVEAITKLEQRATKEMNSLFKKSGKIPEMNVKIEEIRALEQSLKEARMKIDQYEPAILRITEVDQQLEILKTKENQLQKRNEQLAKYRQAKPLLEQQIQLEGKISAIEQQSFPAEGIRRYETLKDRVQELHIQIEQLQQAILQVKQKMNDTSSFNRFKEMDELLSKETEWHHWNLRKQQLTNELEQSKLDMQQQARLLGIKTENHFKQVMEMNVSLQKEEYFQQVMHRLQQAEETIRFDMQSSERSQIENEEVDRKLSQLKSSSPSEADRQQVGKLNYLIRQMAELKARQQIETEPITKKTNTHFLVSTLILLASIIGAISFSNWGIAIGGILLAAVVFVLLKNMNQPPVEKQSNDYGVEIVKLEQQLSMTEQLAERLRLYNDRLLQLTEQHQDRLQMTMKIEENLLASNLKREEAKQTLNEFLKLNGFDGLIQTQLFPELFKRIRQIQEMHQLISRKSQELQTIGDQIHERLLRIEDVTSKSLSIETAYSHLRDVSTSHKENQKEHGNAQIKQKEWVTQMNEKQQLFEAMSNEILVLWSEAQVNNESAFYEADNAFREKQSVQHNLLAINAQLDSIGKIDLANEVEQNLLLSAEQLDMELTNLLENRNELYEEKASLKQQTSSMLSDESYGQSLQQFEQKKAELAELAHKWSVNKAITEAINQTMYDLKEKRLPFVLNQAQQFFNHLTNGRYDSLEVNEDGIFEAVNPQGIRFRIAELSQATKEQAYISLRFALAESLVNSIPLPVVMDDPFVHFDRFRVKQMVQLMTDLEINHQFLYFTCHEDMTTIWPHAHVIDVAALQKERSVPFI</sequence>
<dbReference type="PANTHER" id="PTHR41259:SF1">
    <property type="entry name" value="DOUBLE-STRAND BREAK REPAIR RAD50 ATPASE, PUTATIVE-RELATED"/>
    <property type="match status" value="1"/>
</dbReference>
<comment type="caution">
    <text evidence="4">The sequence shown here is derived from an EMBL/GenBank/DDBJ whole genome shotgun (WGS) entry which is preliminary data.</text>
</comment>
<dbReference type="Gene3D" id="3.40.50.300">
    <property type="entry name" value="P-loop containing nucleotide triphosphate hydrolases"/>
    <property type="match status" value="2"/>
</dbReference>
<evidence type="ECO:0000256" key="2">
    <source>
        <dbReference type="SAM" id="MobiDB-lite"/>
    </source>
</evidence>
<evidence type="ECO:0000256" key="1">
    <source>
        <dbReference type="SAM" id="Coils"/>
    </source>
</evidence>
<protein>
    <submittedName>
        <fullName evidence="4">AAA family ATPase</fullName>
    </submittedName>
</protein>
<keyword evidence="5" id="KW-1185">Reference proteome</keyword>
<gene>
    <name evidence="4" type="ORF">ACFPYN_07855</name>
</gene>
<keyword evidence="1" id="KW-0175">Coiled coil</keyword>
<feature type="region of interest" description="Disordered" evidence="2">
    <location>
        <begin position="394"/>
        <end position="424"/>
    </location>
</feature>
<dbReference type="Pfam" id="PF13514">
    <property type="entry name" value="AAA_27"/>
    <property type="match status" value="1"/>
</dbReference>
<evidence type="ECO:0000259" key="3">
    <source>
        <dbReference type="Pfam" id="PF13514"/>
    </source>
</evidence>
<name>A0ABW1L6Q2_9BACL</name>
<dbReference type="InterPro" id="IPR027417">
    <property type="entry name" value="P-loop_NTPase"/>
</dbReference>
<feature type="coiled-coil region" evidence="1">
    <location>
        <begin position="183"/>
        <end position="301"/>
    </location>
</feature>
<dbReference type="EMBL" id="JBHSRI010000009">
    <property type="protein sequence ID" value="MFC6039334.1"/>
    <property type="molecule type" value="Genomic_DNA"/>
</dbReference>
<dbReference type="RefSeq" id="WP_377733411.1">
    <property type="nucleotide sequence ID" value="NZ_JBHSRI010000009.1"/>
</dbReference>
<proteinExistence type="predicted"/>
<dbReference type="PANTHER" id="PTHR41259">
    <property type="entry name" value="DOUBLE-STRAND BREAK REPAIR RAD50 ATPASE, PUTATIVE-RELATED"/>
    <property type="match status" value="1"/>
</dbReference>
<organism evidence="4 5">
    <name type="scientific">Paenisporosarcina macmurdoensis</name>
    <dbReference type="NCBI Taxonomy" id="212659"/>
    <lineage>
        <taxon>Bacteria</taxon>
        <taxon>Bacillati</taxon>
        <taxon>Bacillota</taxon>
        <taxon>Bacilli</taxon>
        <taxon>Bacillales</taxon>
        <taxon>Caryophanaceae</taxon>
        <taxon>Paenisporosarcina</taxon>
    </lineage>
</organism>
<evidence type="ECO:0000313" key="4">
    <source>
        <dbReference type="EMBL" id="MFC6039334.1"/>
    </source>
</evidence>